<dbReference type="SUPFAM" id="SSF56281">
    <property type="entry name" value="Metallo-hydrolase/oxidoreductase"/>
    <property type="match status" value="1"/>
</dbReference>
<evidence type="ECO:0000313" key="2">
    <source>
        <dbReference type="Proteomes" id="UP000232323"/>
    </source>
</evidence>
<dbReference type="Gene3D" id="3.60.15.10">
    <property type="entry name" value="Ribonuclease Z/Hydroxyacylglutathione hydrolase-like"/>
    <property type="match status" value="1"/>
</dbReference>
<dbReference type="InterPro" id="IPR036866">
    <property type="entry name" value="RibonucZ/Hydroxyglut_hydro"/>
</dbReference>
<evidence type="ECO:0008006" key="3">
    <source>
        <dbReference type="Google" id="ProtNLM"/>
    </source>
</evidence>
<protein>
    <recommendedName>
        <fullName evidence="3">Metallo-beta-lactamase domain-containing protein</fullName>
    </recommendedName>
</protein>
<dbReference type="EMBL" id="BEGY01000141">
    <property type="protein sequence ID" value="GAX84931.1"/>
    <property type="molecule type" value="Genomic_DNA"/>
</dbReference>
<sequence length="232" mass="24936">MLNIDVVILGTGAGATTVYTQECSSSFVLRVDGIPALLADVGFGVVAACKELVGSLPPCIYVSHNHSDHAGELPVLLATDQKHVFAQEQVMQRLKAHRLHELQSTGRPLEAFGFYHSLVEREMFEVPILSPKALGLGTVDGAMQDRVTAFGAEDSHDASYVPQNNASSSSSSSACKLHIKAVKSQNSELCFGLIIYVNQKAVLGWTASSSISTLPMHELMNLIVVLHPCIHN</sequence>
<organism evidence="1 2">
    <name type="scientific">Chlamydomonas eustigma</name>
    <dbReference type="NCBI Taxonomy" id="1157962"/>
    <lineage>
        <taxon>Eukaryota</taxon>
        <taxon>Viridiplantae</taxon>
        <taxon>Chlorophyta</taxon>
        <taxon>core chlorophytes</taxon>
        <taxon>Chlorophyceae</taxon>
        <taxon>CS clade</taxon>
        <taxon>Chlamydomonadales</taxon>
        <taxon>Chlamydomonadaceae</taxon>
        <taxon>Chlamydomonas</taxon>
    </lineage>
</organism>
<reference evidence="1 2" key="1">
    <citation type="submission" date="2017-08" db="EMBL/GenBank/DDBJ databases">
        <title>Acidophilic green algal genome provides insights into adaptation to an acidic environment.</title>
        <authorList>
            <person name="Hirooka S."/>
            <person name="Hirose Y."/>
            <person name="Kanesaki Y."/>
            <person name="Higuchi S."/>
            <person name="Fujiwara T."/>
            <person name="Onuma R."/>
            <person name="Era A."/>
            <person name="Ohbayashi R."/>
            <person name="Uzuka A."/>
            <person name="Nozaki H."/>
            <person name="Yoshikawa H."/>
            <person name="Miyagishima S.Y."/>
        </authorList>
    </citation>
    <scope>NUCLEOTIDE SEQUENCE [LARGE SCALE GENOMIC DNA]</scope>
    <source>
        <strain evidence="1 2">NIES-2499</strain>
    </source>
</reference>
<accession>A0A250XPD0</accession>
<comment type="caution">
    <text evidence="1">The sequence shown here is derived from an EMBL/GenBank/DDBJ whole genome shotgun (WGS) entry which is preliminary data.</text>
</comment>
<keyword evidence="2" id="KW-1185">Reference proteome</keyword>
<dbReference type="AlphaFoldDB" id="A0A250XPD0"/>
<gene>
    <name evidence="1" type="ORF">CEUSTIGMA_g12352.t1</name>
</gene>
<name>A0A250XPD0_9CHLO</name>
<dbReference type="OrthoDB" id="4062651at2759"/>
<dbReference type="Proteomes" id="UP000232323">
    <property type="component" value="Unassembled WGS sequence"/>
</dbReference>
<evidence type="ECO:0000313" key="1">
    <source>
        <dbReference type="EMBL" id="GAX84931.1"/>
    </source>
</evidence>
<proteinExistence type="predicted"/>